<proteinExistence type="predicted"/>
<dbReference type="PANTHER" id="PTHR33361:SF2">
    <property type="entry name" value="DUF885 DOMAIN-CONTAINING PROTEIN"/>
    <property type="match status" value="1"/>
</dbReference>
<dbReference type="Pfam" id="PF05960">
    <property type="entry name" value="DUF885"/>
    <property type="match status" value="1"/>
</dbReference>
<evidence type="ECO:0000313" key="2">
    <source>
        <dbReference type="Proteomes" id="UP000763557"/>
    </source>
</evidence>
<accession>A0ABX2F736</accession>
<sequence length="560" mass="61693">MDEGCRVNGGRVTAGEIDRIADRLLELIGSEDPLEASLSGIPGHDHELRDLSADGRFRDRAVQLAAEAELAEPSVTRSVVLQLAASLVDKLNAGLSDHVVANFLTAPAIRLATYIPRVVPITEQAERAYLERLSAIPRYLGQAAERNRAAVAARRFPVARMVRTAVAHIDRYLNQDGDLFAEAVLSGGRTAERDRLLTDAVRPAFARYREVLDQEIAPHGRSDDKPGLCWLPGGDAAYDAMVRVHTTTARTPEQLHRTGLELIEALADEYATIGGRVFGVRTAAEVQERLRTDHSLRWGSAEEILTHARATIERAERAAPQWFARLPEKRCQVEAVPDAEAPNAAGAYYTAPALDGSREGTYWANTYRATERDRYGAESITFHEAVPGHHFQIALAQQSTGLHLLRRLASITAYVEGWALYAERLADEMGLFSDDLARLGMLAEDSLRAARLVVDTGLHAMGWTREQTVEYLRANTVMTEVDIQSETDRYIEDPGQALAYMVGRLEIQRVRERAEHDLGDRFDIKEFHDVVLGGGALPMPVLDEVVGEWAVTRGGASPGT</sequence>
<dbReference type="Proteomes" id="UP000763557">
    <property type="component" value="Unassembled WGS sequence"/>
</dbReference>
<keyword evidence="2" id="KW-1185">Reference proteome</keyword>
<name>A0ABX2F736_9PSEU</name>
<dbReference type="EMBL" id="JAAATY010000011">
    <property type="protein sequence ID" value="NRN66770.1"/>
    <property type="molecule type" value="Genomic_DNA"/>
</dbReference>
<evidence type="ECO:0000313" key="1">
    <source>
        <dbReference type="EMBL" id="NRN66770.1"/>
    </source>
</evidence>
<comment type="caution">
    <text evidence="1">The sequence shown here is derived from an EMBL/GenBank/DDBJ whole genome shotgun (WGS) entry which is preliminary data.</text>
</comment>
<reference evidence="1 2" key="1">
    <citation type="submission" date="2020-01" db="EMBL/GenBank/DDBJ databases">
        <title>Kibdelosporangium persica a novel Actinomycetes from a hot desert in Iran.</title>
        <authorList>
            <person name="Safaei N."/>
            <person name="Zaburannyi N."/>
            <person name="Mueller R."/>
            <person name="Wink J."/>
        </authorList>
    </citation>
    <scope>NUCLEOTIDE SEQUENCE [LARGE SCALE GENOMIC DNA]</scope>
    <source>
        <strain evidence="1 2">4NS15</strain>
    </source>
</reference>
<protein>
    <submittedName>
        <fullName evidence="1">DUF885 domain-containing protein</fullName>
    </submittedName>
</protein>
<gene>
    <name evidence="1" type="ORF">GC106_39980</name>
</gene>
<dbReference type="PANTHER" id="PTHR33361">
    <property type="entry name" value="GLR0591 PROTEIN"/>
    <property type="match status" value="1"/>
</dbReference>
<organism evidence="1 2">
    <name type="scientific">Kibdelosporangium persicum</name>
    <dbReference type="NCBI Taxonomy" id="2698649"/>
    <lineage>
        <taxon>Bacteria</taxon>
        <taxon>Bacillati</taxon>
        <taxon>Actinomycetota</taxon>
        <taxon>Actinomycetes</taxon>
        <taxon>Pseudonocardiales</taxon>
        <taxon>Pseudonocardiaceae</taxon>
        <taxon>Kibdelosporangium</taxon>
    </lineage>
</organism>
<dbReference type="InterPro" id="IPR010281">
    <property type="entry name" value="DUF885"/>
</dbReference>